<evidence type="ECO:0000313" key="1">
    <source>
        <dbReference type="EMBL" id="KAG2639393.1"/>
    </source>
</evidence>
<dbReference type="AlphaFoldDB" id="A0A8T0W449"/>
<sequence>MKIKMCALLCLHYMRTGRHHIIDLLCRVSYNYVYIYLADVKGRSSVFLFLCKRADRERIKLAYSITDHGCNAEEYLVSGGTNQCKVFSLCSCKHSCAFSLRCDELHTDQEIHCVARVLPGLSYRLQAHVFCWRVIGAAAPAMTRRATFARKAMVAAWRLRLGHALAPAGMRGERLEFLASGVSAEIEVKTTWRRNA</sequence>
<keyword evidence="2" id="KW-1185">Reference proteome</keyword>
<gene>
    <name evidence="1" type="ORF">PVAP13_2KG013700</name>
</gene>
<comment type="caution">
    <text evidence="1">The sequence shown here is derived from an EMBL/GenBank/DDBJ whole genome shotgun (WGS) entry which is preliminary data.</text>
</comment>
<reference evidence="1" key="1">
    <citation type="submission" date="2020-05" db="EMBL/GenBank/DDBJ databases">
        <title>WGS assembly of Panicum virgatum.</title>
        <authorList>
            <person name="Lovell J.T."/>
            <person name="Jenkins J."/>
            <person name="Shu S."/>
            <person name="Juenger T.E."/>
            <person name="Schmutz J."/>
        </authorList>
    </citation>
    <scope>NUCLEOTIDE SEQUENCE</scope>
    <source>
        <strain evidence="1">AP13</strain>
    </source>
</reference>
<dbReference type="Proteomes" id="UP000823388">
    <property type="component" value="Chromosome 2K"/>
</dbReference>
<name>A0A8T0W449_PANVG</name>
<proteinExistence type="predicted"/>
<protein>
    <submittedName>
        <fullName evidence="1">Uncharacterized protein</fullName>
    </submittedName>
</protein>
<accession>A0A8T0W449</accession>
<dbReference type="EMBL" id="CM029039">
    <property type="protein sequence ID" value="KAG2639393.1"/>
    <property type="molecule type" value="Genomic_DNA"/>
</dbReference>
<evidence type="ECO:0000313" key="2">
    <source>
        <dbReference type="Proteomes" id="UP000823388"/>
    </source>
</evidence>
<organism evidence="1 2">
    <name type="scientific">Panicum virgatum</name>
    <name type="common">Blackwell switchgrass</name>
    <dbReference type="NCBI Taxonomy" id="38727"/>
    <lineage>
        <taxon>Eukaryota</taxon>
        <taxon>Viridiplantae</taxon>
        <taxon>Streptophyta</taxon>
        <taxon>Embryophyta</taxon>
        <taxon>Tracheophyta</taxon>
        <taxon>Spermatophyta</taxon>
        <taxon>Magnoliopsida</taxon>
        <taxon>Liliopsida</taxon>
        <taxon>Poales</taxon>
        <taxon>Poaceae</taxon>
        <taxon>PACMAD clade</taxon>
        <taxon>Panicoideae</taxon>
        <taxon>Panicodae</taxon>
        <taxon>Paniceae</taxon>
        <taxon>Panicinae</taxon>
        <taxon>Panicum</taxon>
        <taxon>Panicum sect. Hiantes</taxon>
    </lineage>
</organism>